<dbReference type="Pfam" id="PF00754">
    <property type="entry name" value="F5_F8_type_C"/>
    <property type="match status" value="1"/>
</dbReference>
<name>A0A914BN13_PATMI</name>
<evidence type="ECO:0000313" key="3">
    <source>
        <dbReference type="Proteomes" id="UP000887568"/>
    </source>
</evidence>
<proteinExistence type="predicted"/>
<dbReference type="AlphaFoldDB" id="A0A914BN13"/>
<dbReference type="SMART" id="SM00231">
    <property type="entry name" value="FA58C"/>
    <property type="match status" value="1"/>
</dbReference>
<dbReference type="OrthoDB" id="26719at2759"/>
<organism evidence="2 3">
    <name type="scientific">Patiria miniata</name>
    <name type="common">Bat star</name>
    <name type="synonym">Asterina miniata</name>
    <dbReference type="NCBI Taxonomy" id="46514"/>
    <lineage>
        <taxon>Eukaryota</taxon>
        <taxon>Metazoa</taxon>
        <taxon>Echinodermata</taxon>
        <taxon>Eleutherozoa</taxon>
        <taxon>Asterozoa</taxon>
        <taxon>Asteroidea</taxon>
        <taxon>Valvatacea</taxon>
        <taxon>Valvatida</taxon>
        <taxon>Asterinidae</taxon>
        <taxon>Patiria</taxon>
    </lineage>
</organism>
<protein>
    <recommendedName>
        <fullName evidence="1">F5/8 type C domain-containing protein</fullName>
    </recommendedName>
</protein>
<dbReference type="GeneID" id="119745308"/>
<dbReference type="Gene3D" id="2.60.120.260">
    <property type="entry name" value="Galactose-binding domain-like"/>
    <property type="match status" value="1"/>
</dbReference>
<dbReference type="PROSITE" id="PS50022">
    <property type="entry name" value="FA58C_3"/>
    <property type="match status" value="1"/>
</dbReference>
<dbReference type="Proteomes" id="UP000887568">
    <property type="component" value="Unplaced"/>
</dbReference>
<dbReference type="PANTHER" id="PTHR24543">
    <property type="entry name" value="MULTICOPPER OXIDASE-RELATED"/>
    <property type="match status" value="1"/>
</dbReference>
<dbReference type="RefSeq" id="XP_038077514.1">
    <property type="nucleotide sequence ID" value="XM_038221586.1"/>
</dbReference>
<reference evidence="2" key="1">
    <citation type="submission" date="2022-11" db="UniProtKB">
        <authorList>
            <consortium name="EnsemblMetazoa"/>
        </authorList>
    </citation>
    <scope>IDENTIFICATION</scope>
</reference>
<accession>A0A914BN13</accession>
<dbReference type="InterPro" id="IPR008979">
    <property type="entry name" value="Galactose-bd-like_sf"/>
</dbReference>
<evidence type="ECO:0000313" key="2">
    <source>
        <dbReference type="EnsemblMetazoa" id="XP_038077514.1"/>
    </source>
</evidence>
<sequence length="149" mass="16431">MGMASGLIPDSRLSASAYGDSISKADIRITGGGWCARRKTGNPWVQADLEQACNVTGIQYAGGPDDGTPDRFIVMYSANTIDQLQNVKNEEQTGDAVFDGTTRDVVVTARFPTAVYARYIRLKPPTWDWNVEYKNGNPFCLRFELLGCR</sequence>
<dbReference type="SUPFAM" id="SSF49785">
    <property type="entry name" value="Galactose-binding domain-like"/>
    <property type="match status" value="1"/>
</dbReference>
<evidence type="ECO:0000259" key="1">
    <source>
        <dbReference type="PROSITE" id="PS50022"/>
    </source>
</evidence>
<dbReference type="InterPro" id="IPR000421">
    <property type="entry name" value="FA58C"/>
</dbReference>
<dbReference type="EnsemblMetazoa" id="XM_038221586.1">
    <property type="protein sequence ID" value="XP_038077514.1"/>
    <property type="gene ID" value="LOC119745308"/>
</dbReference>
<feature type="domain" description="F5/8 type C" evidence="1">
    <location>
        <begin position="1"/>
        <end position="148"/>
    </location>
</feature>
<keyword evidence="3" id="KW-1185">Reference proteome</keyword>